<dbReference type="AlphaFoldDB" id="A0A564ZN92"/>
<evidence type="ECO:0000313" key="6">
    <source>
        <dbReference type="EMBL" id="VUZ86018.1"/>
    </source>
</evidence>
<feature type="transmembrane region" description="Helical" evidence="5">
    <location>
        <begin position="289"/>
        <end position="307"/>
    </location>
</feature>
<organism evidence="6 7">
    <name type="scientific">Candidatus Methylomirabilis lanthanidiphila</name>
    <dbReference type="NCBI Taxonomy" id="2211376"/>
    <lineage>
        <taxon>Bacteria</taxon>
        <taxon>Candidatus Methylomirabilota</taxon>
        <taxon>Candidatus Methylomirabilia</taxon>
        <taxon>Candidatus Methylomirabilales</taxon>
        <taxon>Candidatus Methylomirabilaceae</taxon>
        <taxon>Candidatus Methylomirabilis</taxon>
    </lineage>
</organism>
<dbReference type="Gene3D" id="1.10.357.140">
    <property type="entry name" value="UbiA prenyltransferase"/>
    <property type="match status" value="1"/>
</dbReference>
<feature type="transmembrane region" description="Helical" evidence="5">
    <location>
        <begin position="427"/>
        <end position="446"/>
    </location>
</feature>
<keyword evidence="6" id="KW-0328">Glycosyltransferase</keyword>
<evidence type="ECO:0000256" key="2">
    <source>
        <dbReference type="ARBA" id="ARBA00022692"/>
    </source>
</evidence>
<keyword evidence="3 5" id="KW-1133">Transmembrane helix</keyword>
<dbReference type="GO" id="GO:0016757">
    <property type="term" value="F:glycosyltransferase activity"/>
    <property type="evidence" value="ECO:0007669"/>
    <property type="project" value="UniProtKB-KW"/>
</dbReference>
<dbReference type="Pfam" id="PF01040">
    <property type="entry name" value="UbiA"/>
    <property type="match status" value="1"/>
</dbReference>
<evidence type="ECO:0000256" key="5">
    <source>
        <dbReference type="SAM" id="Phobius"/>
    </source>
</evidence>
<reference evidence="6 7" key="1">
    <citation type="submission" date="2019-07" db="EMBL/GenBank/DDBJ databases">
        <authorList>
            <person name="Cremers G."/>
        </authorList>
    </citation>
    <scope>NUCLEOTIDE SEQUENCE [LARGE SCALE GENOMIC DNA]</scope>
</reference>
<dbReference type="EMBL" id="CABIKM010000040">
    <property type="protein sequence ID" value="VUZ86018.1"/>
    <property type="molecule type" value="Genomic_DNA"/>
</dbReference>
<feature type="transmembrane region" description="Helical" evidence="5">
    <location>
        <begin position="319"/>
        <end position="340"/>
    </location>
</feature>
<dbReference type="GO" id="GO:0016765">
    <property type="term" value="F:transferase activity, transferring alkyl or aryl (other than methyl) groups"/>
    <property type="evidence" value="ECO:0007669"/>
    <property type="project" value="InterPro"/>
</dbReference>
<accession>A0A564ZN92</accession>
<evidence type="ECO:0000256" key="3">
    <source>
        <dbReference type="ARBA" id="ARBA00022989"/>
    </source>
</evidence>
<feature type="transmembrane region" description="Helical" evidence="5">
    <location>
        <begin position="393"/>
        <end position="415"/>
    </location>
</feature>
<proteinExistence type="predicted"/>
<name>A0A564ZN92_9BACT</name>
<feature type="transmembrane region" description="Helical" evidence="5">
    <location>
        <begin position="458"/>
        <end position="479"/>
    </location>
</feature>
<keyword evidence="6" id="KW-0808">Transferase</keyword>
<feature type="transmembrane region" description="Helical" evidence="5">
    <location>
        <begin position="265"/>
        <end position="283"/>
    </location>
</feature>
<dbReference type="InterPro" id="IPR023214">
    <property type="entry name" value="HAD_sf"/>
</dbReference>
<dbReference type="Pfam" id="PF12710">
    <property type="entry name" value="HAD"/>
    <property type="match status" value="1"/>
</dbReference>
<protein>
    <submittedName>
        <fullName evidence="6">Decaprenyl-phosphate phosphoribosyltransferase</fullName>
        <ecNumber evidence="6">2.4.2.45</ecNumber>
    </submittedName>
</protein>
<dbReference type="Proteomes" id="UP000334340">
    <property type="component" value="Unassembled WGS sequence"/>
</dbReference>
<keyword evidence="4 5" id="KW-0472">Membrane</keyword>
<sequence length="480" mass="52491">MEAIAPPPANKVLCVDMDGTLLATDVLWESLLVLLKRRPLSLLCLPAWLLRGKAYLKHQIAQRVMLDPASLPYRDDVLDLLRKEKEAGREIVLATASDRKLAEAVGGYLGLFSAVLASDGKVNLAGLQKLKALEVYVGGKEFTYLGNGKADIPLWMAASEATVVDPSARLLKQAQKVGAGLRIMSPRANRLRSLLQALRISQWVKNMLLFVPLLLAHKVTGGAQAVSALLAFCSFSICASGVYIVNDLLDLESDRRHPTRRFRAFAAGALPISTGVLLAPLLLGSSVLTAVLFLPHLFTTALGLYVVMTTAYTFYLKRIAVLDILVLAGFYTIRVVAGAMAVEVPVSPWLLAFSMFLFLSLALAKRYSELVLMHANGETLARGRGYLVDDKELLQSIGVTSGYLSVLVLALYINSKEVTALYQHPQALWLVCPCLLYWITRVWFFVYRGAIQEDPLVFTLKDPASYVVGGFVGLLILTAL</sequence>
<dbReference type="PANTHER" id="PTHR11048">
    <property type="entry name" value="PRENYLTRANSFERASES"/>
    <property type="match status" value="1"/>
</dbReference>
<dbReference type="PROSITE" id="PS01228">
    <property type="entry name" value="COF_1"/>
    <property type="match status" value="1"/>
</dbReference>
<feature type="transmembrane region" description="Helical" evidence="5">
    <location>
        <begin position="222"/>
        <end position="245"/>
    </location>
</feature>
<dbReference type="GO" id="GO:0009247">
    <property type="term" value="P:glycolipid biosynthetic process"/>
    <property type="evidence" value="ECO:0007669"/>
    <property type="project" value="TreeGrafter"/>
</dbReference>
<dbReference type="InterPro" id="IPR044878">
    <property type="entry name" value="UbiA_sf"/>
</dbReference>
<dbReference type="PANTHER" id="PTHR11048:SF5">
    <property type="entry name" value="DECAPRENYL-PHOSPHATE PHOSPHORIBOSYLTRANSFERASE"/>
    <property type="match status" value="1"/>
</dbReference>
<dbReference type="EC" id="2.4.2.45" evidence="6"/>
<dbReference type="CDD" id="cd13963">
    <property type="entry name" value="PT_UbiA_2"/>
    <property type="match status" value="1"/>
</dbReference>
<dbReference type="Gene3D" id="3.40.50.1000">
    <property type="entry name" value="HAD superfamily/HAD-like"/>
    <property type="match status" value="1"/>
</dbReference>
<comment type="subcellular location">
    <subcellularLocation>
        <location evidence="1">Membrane</location>
        <topology evidence="1">Multi-pass membrane protein</topology>
    </subcellularLocation>
</comment>
<keyword evidence="7" id="KW-1185">Reference proteome</keyword>
<keyword evidence="2 5" id="KW-0812">Transmembrane</keyword>
<dbReference type="NCBIfam" id="NF006088">
    <property type="entry name" value="PRK08238.1"/>
    <property type="match status" value="1"/>
</dbReference>
<dbReference type="InterPro" id="IPR000537">
    <property type="entry name" value="UbiA_prenyltransferase"/>
</dbReference>
<evidence type="ECO:0000256" key="4">
    <source>
        <dbReference type="ARBA" id="ARBA00023136"/>
    </source>
</evidence>
<dbReference type="InterPro" id="IPR039653">
    <property type="entry name" value="Prenyltransferase"/>
</dbReference>
<evidence type="ECO:0000256" key="1">
    <source>
        <dbReference type="ARBA" id="ARBA00004141"/>
    </source>
</evidence>
<feature type="transmembrane region" description="Helical" evidence="5">
    <location>
        <begin position="346"/>
        <end position="364"/>
    </location>
</feature>
<dbReference type="GO" id="GO:0005886">
    <property type="term" value="C:plasma membrane"/>
    <property type="evidence" value="ECO:0007669"/>
    <property type="project" value="TreeGrafter"/>
</dbReference>
<evidence type="ECO:0000313" key="7">
    <source>
        <dbReference type="Proteomes" id="UP000334340"/>
    </source>
</evidence>
<gene>
    <name evidence="6" type="ORF">MELA_02412</name>
</gene>
<dbReference type="SUPFAM" id="SSF56784">
    <property type="entry name" value="HAD-like"/>
    <property type="match status" value="1"/>
</dbReference>
<dbReference type="InterPro" id="IPR036412">
    <property type="entry name" value="HAD-like_sf"/>
</dbReference>